<keyword evidence="5" id="KW-1185">Reference proteome</keyword>
<evidence type="ECO:0000256" key="2">
    <source>
        <dbReference type="SAM" id="SignalP"/>
    </source>
</evidence>
<keyword evidence="1" id="KW-0378">Hydrolase</keyword>
<dbReference type="PANTHER" id="PTHR31988:SF15">
    <property type="entry name" value="ESTERASE, PUTATIVE (DUF303)-RELATED"/>
    <property type="match status" value="1"/>
</dbReference>
<feature type="domain" description="Sialate O-acetylesterase" evidence="3">
    <location>
        <begin position="25"/>
        <end position="258"/>
    </location>
</feature>
<dbReference type="PANTHER" id="PTHR31988">
    <property type="entry name" value="ESTERASE, PUTATIVE (DUF303)-RELATED"/>
    <property type="match status" value="1"/>
</dbReference>
<feature type="domain" description="Sialate O-acetylesterase" evidence="3">
    <location>
        <begin position="294"/>
        <end position="526"/>
    </location>
</feature>
<reference evidence="4 5" key="1">
    <citation type="journal article" date="2019" name="Genome Biol. Evol.">
        <title>Insights into the evolution of the New World diploid cottons (Gossypium, subgenus Houzingenia) based on genome sequencing.</title>
        <authorList>
            <person name="Grover C.E."/>
            <person name="Arick M.A. 2nd"/>
            <person name="Thrash A."/>
            <person name="Conover J.L."/>
            <person name="Sanders W.S."/>
            <person name="Peterson D.G."/>
            <person name="Frelichowski J.E."/>
            <person name="Scheffler J.A."/>
            <person name="Scheffler B.E."/>
            <person name="Wendel J.F."/>
        </authorList>
    </citation>
    <scope>NUCLEOTIDE SEQUENCE [LARGE SCALE GENOMIC DNA]</scope>
    <source>
        <strain evidence="4">157</strain>
        <tissue evidence="4">Leaf</tissue>
    </source>
</reference>
<keyword evidence="2" id="KW-0732">Signal</keyword>
<feature type="signal peptide" evidence="2">
    <location>
        <begin position="1"/>
        <end position="18"/>
    </location>
</feature>
<proteinExistence type="predicted"/>
<evidence type="ECO:0000313" key="4">
    <source>
        <dbReference type="EMBL" id="MBA0567639.1"/>
    </source>
</evidence>
<dbReference type="Gene3D" id="3.40.50.1110">
    <property type="entry name" value="SGNH hydrolase"/>
    <property type="match status" value="2"/>
</dbReference>
<accession>A0A7J8MSD6</accession>
<sequence>MLSFILLALLAHASPIQCKHPHPKINIIILAGQSNMAGRGGVFNDTITETLTWDGIVPPECQPNPSILRLTANLTWVEAHEPLHADIDYNKTNGVGPGMPFANTVLNKDPNFGVIGLVPCAIGGTNISQWQKGEFLYEQLVKRSQFAMQSGVYRAMLWYQGESDTENQQDAELYKDNLKRFFNDLRFDLKTPKLPIIQVALASGPGAYIEEVREAQLKTDMAYVKCVDAKGLPLGPDGLHLTTSSQVTLGQMLAHAFLGIFTYNIFNMFKLITWFSMLFVAGSTLVLGQNNTAKDIFILAGQSNMAGRGGVNHGKWDGNIPPECKPKRSILRFTANLDWEVAREPLHVDIDVGKVCGVGPGMAFANEIIRSNRSGTGIIGLVPCAVGGTSINQWGKGSRMYGQLVKRANEALKDGGGTIRAILWYQGESDTLNKDDAETYKGKMVKLIEDLRLDLNLPSLPFIQVALASGEGTNTNIEMVRKAQMGIKMKNVKCVDAKGLPLNADNLHLTTMSEVKLGLKLAYAFLLSFSHFH</sequence>
<evidence type="ECO:0000256" key="1">
    <source>
        <dbReference type="ARBA" id="ARBA00022801"/>
    </source>
</evidence>
<feature type="chain" id="PRO_5029721287" description="Sialate O-acetylesterase domain-containing protein" evidence="2">
    <location>
        <begin position="19"/>
        <end position="533"/>
    </location>
</feature>
<dbReference type="GO" id="GO:0016787">
    <property type="term" value="F:hydrolase activity"/>
    <property type="evidence" value="ECO:0007669"/>
    <property type="project" value="UniProtKB-KW"/>
</dbReference>
<evidence type="ECO:0000313" key="5">
    <source>
        <dbReference type="Proteomes" id="UP000593572"/>
    </source>
</evidence>
<dbReference type="InterPro" id="IPR036514">
    <property type="entry name" value="SGNH_hydro_sf"/>
</dbReference>
<dbReference type="InterPro" id="IPR005181">
    <property type="entry name" value="SASA"/>
</dbReference>
<dbReference type="Proteomes" id="UP000593572">
    <property type="component" value="Unassembled WGS sequence"/>
</dbReference>
<dbReference type="AlphaFoldDB" id="A0A7J8MSD6"/>
<evidence type="ECO:0000259" key="3">
    <source>
        <dbReference type="Pfam" id="PF03629"/>
    </source>
</evidence>
<dbReference type="Pfam" id="PF03629">
    <property type="entry name" value="SASA"/>
    <property type="match status" value="2"/>
</dbReference>
<dbReference type="SUPFAM" id="SSF52266">
    <property type="entry name" value="SGNH hydrolase"/>
    <property type="match status" value="2"/>
</dbReference>
<comment type="caution">
    <text evidence="4">The sequence shown here is derived from an EMBL/GenBank/DDBJ whole genome shotgun (WGS) entry which is preliminary data.</text>
</comment>
<protein>
    <recommendedName>
        <fullName evidence="3">Sialate O-acetylesterase domain-containing protein</fullName>
    </recommendedName>
</protein>
<gene>
    <name evidence="4" type="ORF">Golob_005189</name>
</gene>
<name>A0A7J8MSD6_9ROSI</name>
<organism evidence="4 5">
    <name type="scientific">Gossypium lobatum</name>
    <dbReference type="NCBI Taxonomy" id="34289"/>
    <lineage>
        <taxon>Eukaryota</taxon>
        <taxon>Viridiplantae</taxon>
        <taxon>Streptophyta</taxon>
        <taxon>Embryophyta</taxon>
        <taxon>Tracheophyta</taxon>
        <taxon>Spermatophyta</taxon>
        <taxon>Magnoliopsida</taxon>
        <taxon>eudicotyledons</taxon>
        <taxon>Gunneridae</taxon>
        <taxon>Pentapetalae</taxon>
        <taxon>rosids</taxon>
        <taxon>malvids</taxon>
        <taxon>Malvales</taxon>
        <taxon>Malvaceae</taxon>
        <taxon>Malvoideae</taxon>
        <taxon>Gossypium</taxon>
    </lineage>
</organism>
<dbReference type="InterPro" id="IPR052940">
    <property type="entry name" value="Carb_Esterase_6"/>
</dbReference>
<dbReference type="EMBL" id="JABEZX010000010">
    <property type="protein sequence ID" value="MBA0567639.1"/>
    <property type="molecule type" value="Genomic_DNA"/>
</dbReference>